<keyword evidence="5 7" id="KW-1133">Transmembrane helix</keyword>
<feature type="transmembrane region" description="Helical" evidence="7">
    <location>
        <begin position="287"/>
        <end position="306"/>
    </location>
</feature>
<comment type="subcellular location">
    <subcellularLocation>
        <location evidence="1">Cell membrane</location>
        <topology evidence="1">Multi-pass membrane protein</topology>
    </subcellularLocation>
</comment>
<feature type="transmembrane region" description="Helical" evidence="7">
    <location>
        <begin position="170"/>
        <end position="190"/>
    </location>
</feature>
<evidence type="ECO:0000256" key="5">
    <source>
        <dbReference type="ARBA" id="ARBA00022989"/>
    </source>
</evidence>
<dbReference type="PANTHER" id="PTHR23513">
    <property type="entry name" value="INTEGRAL MEMBRANE EFFLUX PROTEIN-RELATED"/>
    <property type="match status" value="1"/>
</dbReference>
<dbReference type="CDD" id="cd06173">
    <property type="entry name" value="MFS_MefA_like"/>
    <property type="match status" value="1"/>
</dbReference>
<proteinExistence type="predicted"/>
<accession>A0A8J3FPA3</accession>
<feature type="transmembrane region" description="Helical" evidence="7">
    <location>
        <begin position="253"/>
        <end position="275"/>
    </location>
</feature>
<feature type="transmembrane region" description="Helical" evidence="7">
    <location>
        <begin position="47"/>
        <end position="67"/>
    </location>
</feature>
<sequence>MTDAPEELWRNREFNLLWISQSLSDLGNAIATLAVPLLVLSLTRSPVQAGLVGTAGLVATAACRLPAGVLVDRLDRRRIMLVCDAVRLSAYLLLGVIVLGGRASVPAIAGVTVVGAACNAVFGTAEHSSLRNLVLPQQLPTAVARNEARTYGTALAGPPLGGVLFGLGPALPFFGDAITFLMSLLGVTMVRRPLQENRRGDIGDHRSAMAAGLRFVFGNPFLRTILLIGAPLNLAITGSIFTIIVTLQRGGTPPAIIGTVETVVAIGGLLGAIAAPALHRRMALPKLIRTICWAAAVLIAAAAMVADSVAAAVPVAAVVFLGPASNAALFGHLAAITPDRLQGRVVSVVIVMATSISAIAPLLAGTMITMLGSRAAVVALAAIVTVTALAARHARFAHRA</sequence>
<evidence type="ECO:0000256" key="2">
    <source>
        <dbReference type="ARBA" id="ARBA00022448"/>
    </source>
</evidence>
<feature type="transmembrane region" description="Helical" evidence="7">
    <location>
        <begin position="371"/>
        <end position="391"/>
    </location>
</feature>
<feature type="transmembrane region" description="Helical" evidence="7">
    <location>
        <begin position="16"/>
        <end position="40"/>
    </location>
</feature>
<gene>
    <name evidence="8" type="ORF">GCM10012284_22900</name>
</gene>
<keyword evidence="9" id="KW-1185">Reference proteome</keyword>
<reference evidence="8" key="2">
    <citation type="submission" date="2020-09" db="EMBL/GenBank/DDBJ databases">
        <authorList>
            <person name="Sun Q."/>
            <person name="Zhou Y."/>
        </authorList>
    </citation>
    <scope>NUCLEOTIDE SEQUENCE</scope>
    <source>
        <strain evidence="8">CGMCC 4.7299</strain>
    </source>
</reference>
<dbReference type="Pfam" id="PF05977">
    <property type="entry name" value="MFS_3"/>
    <property type="match status" value="1"/>
</dbReference>
<dbReference type="InterPro" id="IPR010290">
    <property type="entry name" value="TM_effector"/>
</dbReference>
<dbReference type="RefSeq" id="WP_229715758.1">
    <property type="nucleotide sequence ID" value="NZ_BMMX01000007.1"/>
</dbReference>
<evidence type="ECO:0000256" key="4">
    <source>
        <dbReference type="ARBA" id="ARBA00022692"/>
    </source>
</evidence>
<evidence type="ECO:0000256" key="1">
    <source>
        <dbReference type="ARBA" id="ARBA00004651"/>
    </source>
</evidence>
<name>A0A8J3FPA3_9ACTN</name>
<feature type="transmembrane region" description="Helical" evidence="7">
    <location>
        <begin position="312"/>
        <end position="333"/>
    </location>
</feature>
<keyword evidence="4 7" id="KW-0812">Transmembrane</keyword>
<keyword evidence="6 7" id="KW-0472">Membrane</keyword>
<evidence type="ECO:0000313" key="9">
    <source>
        <dbReference type="Proteomes" id="UP000656042"/>
    </source>
</evidence>
<feature type="transmembrane region" description="Helical" evidence="7">
    <location>
        <begin position="224"/>
        <end position="247"/>
    </location>
</feature>
<dbReference type="InterPro" id="IPR036259">
    <property type="entry name" value="MFS_trans_sf"/>
</dbReference>
<dbReference type="PANTHER" id="PTHR23513:SF6">
    <property type="entry name" value="MAJOR FACILITATOR SUPERFAMILY ASSOCIATED DOMAIN-CONTAINING PROTEIN"/>
    <property type="match status" value="1"/>
</dbReference>
<protein>
    <submittedName>
        <fullName evidence="8">MFS transporter</fullName>
    </submittedName>
</protein>
<comment type="caution">
    <text evidence="8">The sequence shown here is derived from an EMBL/GenBank/DDBJ whole genome shotgun (WGS) entry which is preliminary data.</text>
</comment>
<organism evidence="8 9">
    <name type="scientific">Mangrovihabitans endophyticus</name>
    <dbReference type="NCBI Taxonomy" id="1751298"/>
    <lineage>
        <taxon>Bacteria</taxon>
        <taxon>Bacillati</taxon>
        <taxon>Actinomycetota</taxon>
        <taxon>Actinomycetes</taxon>
        <taxon>Micromonosporales</taxon>
        <taxon>Micromonosporaceae</taxon>
        <taxon>Mangrovihabitans</taxon>
    </lineage>
</organism>
<reference evidence="8" key="1">
    <citation type="journal article" date="2014" name="Int. J. Syst. Evol. Microbiol.">
        <title>Complete genome sequence of Corynebacterium casei LMG S-19264T (=DSM 44701T), isolated from a smear-ripened cheese.</title>
        <authorList>
            <consortium name="US DOE Joint Genome Institute (JGI-PGF)"/>
            <person name="Walter F."/>
            <person name="Albersmeier A."/>
            <person name="Kalinowski J."/>
            <person name="Ruckert C."/>
        </authorList>
    </citation>
    <scope>NUCLEOTIDE SEQUENCE</scope>
    <source>
        <strain evidence="8">CGMCC 4.7299</strain>
    </source>
</reference>
<dbReference type="EMBL" id="BMMX01000007">
    <property type="protein sequence ID" value="GGK88262.1"/>
    <property type="molecule type" value="Genomic_DNA"/>
</dbReference>
<dbReference type="AlphaFoldDB" id="A0A8J3FPA3"/>
<evidence type="ECO:0000313" key="8">
    <source>
        <dbReference type="EMBL" id="GGK88262.1"/>
    </source>
</evidence>
<evidence type="ECO:0000256" key="3">
    <source>
        <dbReference type="ARBA" id="ARBA00022475"/>
    </source>
</evidence>
<dbReference type="Proteomes" id="UP000656042">
    <property type="component" value="Unassembled WGS sequence"/>
</dbReference>
<evidence type="ECO:0000256" key="7">
    <source>
        <dbReference type="SAM" id="Phobius"/>
    </source>
</evidence>
<dbReference type="GO" id="GO:0005886">
    <property type="term" value="C:plasma membrane"/>
    <property type="evidence" value="ECO:0007669"/>
    <property type="project" value="UniProtKB-SubCell"/>
</dbReference>
<dbReference type="Gene3D" id="1.20.1250.20">
    <property type="entry name" value="MFS general substrate transporter like domains"/>
    <property type="match status" value="1"/>
</dbReference>
<keyword evidence="2" id="KW-0813">Transport</keyword>
<evidence type="ECO:0000256" key="6">
    <source>
        <dbReference type="ARBA" id="ARBA00023136"/>
    </source>
</evidence>
<dbReference type="SUPFAM" id="SSF103473">
    <property type="entry name" value="MFS general substrate transporter"/>
    <property type="match status" value="1"/>
</dbReference>
<keyword evidence="3" id="KW-1003">Cell membrane</keyword>
<feature type="transmembrane region" description="Helical" evidence="7">
    <location>
        <begin position="345"/>
        <end position="365"/>
    </location>
</feature>